<dbReference type="KEGG" id="bts:Btus_0890"/>
<proteinExistence type="predicted"/>
<feature type="compositionally biased region" description="Low complexity" evidence="1">
    <location>
        <begin position="59"/>
        <end position="81"/>
    </location>
</feature>
<keyword evidence="2" id="KW-0732">Signal</keyword>
<name>D5WW02_KYRT2</name>
<feature type="domain" description="YcdB/YcdC repeated" evidence="4">
    <location>
        <begin position="453"/>
        <end position="574"/>
    </location>
</feature>
<reference evidence="5 6" key="1">
    <citation type="journal article" date="2011" name="Stand. Genomic Sci.">
        <title>Complete genome sequence of the thermophilic, hydrogen-oxidizing Bacillus tusciae type strain (T2) and reclassification in the new genus, Kyrpidia gen. nov. as Kyrpidia tusciae comb. nov. and emendation of the family Alicyclobacillaceae da Costa and Rainey, 2010.</title>
        <authorList>
            <person name="Klenk H.P."/>
            <person name="Lapidus A."/>
            <person name="Chertkov O."/>
            <person name="Copeland A."/>
            <person name="Del Rio T.G."/>
            <person name="Nolan M."/>
            <person name="Lucas S."/>
            <person name="Chen F."/>
            <person name="Tice H."/>
            <person name="Cheng J.F."/>
            <person name="Han C."/>
            <person name="Bruce D."/>
            <person name="Goodwin L."/>
            <person name="Pitluck S."/>
            <person name="Pati A."/>
            <person name="Ivanova N."/>
            <person name="Mavromatis K."/>
            <person name="Daum C."/>
            <person name="Chen A."/>
            <person name="Palaniappan K."/>
            <person name="Chang Y.J."/>
            <person name="Land M."/>
            <person name="Hauser L."/>
            <person name="Jeffries C.D."/>
            <person name="Detter J.C."/>
            <person name="Rohde M."/>
            <person name="Abt B."/>
            <person name="Pukall R."/>
            <person name="Goker M."/>
            <person name="Bristow J."/>
            <person name="Markowitz V."/>
            <person name="Hugenholtz P."/>
            <person name="Eisen J.A."/>
        </authorList>
    </citation>
    <scope>NUCLEOTIDE SEQUENCE [LARGE SCALE GENOMIC DNA]</scope>
    <source>
        <strain evidence="5 6">DSM 2912</strain>
    </source>
</reference>
<dbReference type="STRING" id="562970.Btus_0890"/>
<feature type="domain" description="PepSY" evidence="3">
    <location>
        <begin position="591"/>
        <end position="644"/>
    </location>
</feature>
<organism evidence="5 6">
    <name type="scientific">Kyrpidia tusciae (strain DSM 2912 / NBRC 15312 / T2)</name>
    <name type="common">Bacillus tusciae</name>
    <dbReference type="NCBI Taxonomy" id="562970"/>
    <lineage>
        <taxon>Bacteria</taxon>
        <taxon>Bacillati</taxon>
        <taxon>Bacillota</taxon>
        <taxon>Bacilli</taxon>
        <taxon>Bacillales</taxon>
        <taxon>Alicyclobacillaceae</taxon>
        <taxon>Kyrpidia</taxon>
    </lineage>
</organism>
<feature type="compositionally biased region" description="Pro residues" evidence="1">
    <location>
        <begin position="86"/>
        <end position="107"/>
    </location>
</feature>
<dbReference type="Pfam" id="PF03413">
    <property type="entry name" value="PepSY"/>
    <property type="match status" value="1"/>
</dbReference>
<dbReference type="EMBL" id="CP002017">
    <property type="protein sequence ID" value="ADG05634.1"/>
    <property type="molecule type" value="Genomic_DNA"/>
</dbReference>
<feature type="signal peptide" evidence="2">
    <location>
        <begin position="1"/>
        <end position="30"/>
    </location>
</feature>
<dbReference type="HOGENOM" id="CLU_033979_0_0_9"/>
<dbReference type="Proteomes" id="UP000002368">
    <property type="component" value="Chromosome"/>
</dbReference>
<evidence type="ECO:0000313" key="5">
    <source>
        <dbReference type="EMBL" id="ADG05634.1"/>
    </source>
</evidence>
<evidence type="ECO:0000259" key="3">
    <source>
        <dbReference type="Pfam" id="PF03413"/>
    </source>
</evidence>
<feature type="region of interest" description="Disordered" evidence="1">
    <location>
        <begin position="23"/>
        <end position="108"/>
    </location>
</feature>
<feature type="chain" id="PRO_5003079591" evidence="2">
    <location>
        <begin position="31"/>
        <end position="651"/>
    </location>
</feature>
<dbReference type="AlphaFoldDB" id="D5WW02"/>
<evidence type="ECO:0000313" key="6">
    <source>
        <dbReference type="Proteomes" id="UP000002368"/>
    </source>
</evidence>
<dbReference type="RefSeq" id="WP_013074926.1">
    <property type="nucleotide sequence ID" value="NC_014098.1"/>
</dbReference>
<accession>D5WW02</accession>
<protein>
    <submittedName>
        <fullName evidence="5">Propeptide PepSY amd peptidase M4</fullName>
    </submittedName>
</protein>
<dbReference type="InterPro" id="IPR025711">
    <property type="entry name" value="PepSY"/>
</dbReference>
<gene>
    <name evidence="5" type="ordered locus">Btus_0890</name>
</gene>
<keyword evidence="6" id="KW-1185">Reference proteome</keyword>
<dbReference type="eggNOG" id="ENOG502Z8UD">
    <property type="taxonomic scope" value="Bacteria"/>
</dbReference>
<dbReference type="OrthoDB" id="2379565at2"/>
<evidence type="ECO:0000256" key="2">
    <source>
        <dbReference type="SAM" id="SignalP"/>
    </source>
</evidence>
<evidence type="ECO:0000259" key="4">
    <source>
        <dbReference type="Pfam" id="PF16244"/>
    </source>
</evidence>
<dbReference type="Pfam" id="PF16244">
    <property type="entry name" value="DUF4901"/>
    <property type="match status" value="1"/>
</dbReference>
<dbReference type="InterPro" id="IPR032599">
    <property type="entry name" value="YcdB/YcdC_rep_domain"/>
</dbReference>
<evidence type="ECO:0000256" key="1">
    <source>
        <dbReference type="SAM" id="MobiDB-lite"/>
    </source>
</evidence>
<sequence>MKRFYKVAVSAATLAVLSTGHPVPSGPVHAAPGEPPGLAAVSGSTSTSVPAGTPGLAMTPGPAAAPDSATTPDTVAPTAAGQTGNPPAPSAVPPTMPPAQAPTPPPNAISEKEAEAKVRALFDGLAELPYVTAHYLPGDPRAGILDDVGSKPTWELTFFTTNPSKSKGTPSGPPDTLHARVDAITGAILEFSRMNPAWTGDRQPDNQLALQAATAFLQKIASPFRDQGLERIGGGGITQTATPGTKTLQWRFAVVTFSEKVHGIPFPQNSVDIRVDQFGHVVGMQIMHPFDSSKLPEPSGAISSAEAQKRLAAHLQLEKMYLTTPFHLDASGQLQKGDRPVLGYFPVQQGSIDALSGKPFTGGFSIPPNLEMDKSLSITGQGQALQAKDKDAAARLVADFLHMDLSGMTLQEQTPPPDTLSGFHPRVLTWTLRPPAGPPAPQGSAVYPAAQPSHINAVFDADTGQWLDLNVDTRMLQGKPAVLSMEQGEAKALSFLQQILPKGSQAVQLLWELDSSKPLPSPPDWFDPAKEPNFMPEPLPVYTYTFRPLVQGVPVLDRIYNVQVDATTGRIVGFILPPAASPALPDDRDTITPEQAKAAFLQAQPIRLVYTWPVFGNQAAPQGQLVYEFDPNHPIQYIDAFTGKPVLFTTR</sequence>